<accession>A0A1B6H079</accession>
<reference evidence="1" key="1">
    <citation type="submission" date="2015-11" db="EMBL/GenBank/DDBJ databases">
        <title>De novo transcriptome assembly of four potential Pierce s Disease insect vectors from Arizona vineyards.</title>
        <authorList>
            <person name="Tassone E.E."/>
        </authorList>
    </citation>
    <scope>NUCLEOTIDE SEQUENCE</scope>
</reference>
<dbReference type="PANTHER" id="PTHR21037">
    <property type="entry name" value="39S RIBOSOMAL PROTEIN L14, MITOCHONDRIAL"/>
    <property type="match status" value="1"/>
</dbReference>
<gene>
    <name evidence="1" type="ORF">g.13431</name>
</gene>
<protein>
    <submittedName>
        <fullName evidence="1">Uncharacterized protein</fullName>
    </submittedName>
</protein>
<sequence length="180" mass="21295">MTAKLYSSIFYRTMALHMMLKTTSNCVVHLKCCNSSANSNSDKAQKMTLFWENEMVHKTNLQYNSLSEEEKIIHNMHDEAVRKGHFTYNDPVTNERILTRLRHYLRGKCCGNACRHCVYDHDNVIDEYKLRVRRFNSSFWTYPPVEKDFEFDDSCYFDGTNIKVKTNRRSPSTTFEFSAR</sequence>
<proteinExistence type="predicted"/>
<dbReference type="EMBL" id="GECZ01001696">
    <property type="protein sequence ID" value="JAS68073.1"/>
    <property type="molecule type" value="Transcribed_RNA"/>
</dbReference>
<dbReference type="AlphaFoldDB" id="A0A1B6H079"/>
<name>A0A1B6H079_9HEMI</name>
<organism evidence="1">
    <name type="scientific">Cuerna arida</name>
    <dbReference type="NCBI Taxonomy" id="1464854"/>
    <lineage>
        <taxon>Eukaryota</taxon>
        <taxon>Metazoa</taxon>
        <taxon>Ecdysozoa</taxon>
        <taxon>Arthropoda</taxon>
        <taxon>Hexapoda</taxon>
        <taxon>Insecta</taxon>
        <taxon>Pterygota</taxon>
        <taxon>Neoptera</taxon>
        <taxon>Paraneoptera</taxon>
        <taxon>Hemiptera</taxon>
        <taxon>Auchenorrhyncha</taxon>
        <taxon>Membracoidea</taxon>
        <taxon>Cicadellidae</taxon>
        <taxon>Cicadellinae</taxon>
        <taxon>Proconiini</taxon>
        <taxon>Cuerna</taxon>
    </lineage>
</organism>
<dbReference type="PANTHER" id="PTHR21037:SF2">
    <property type="entry name" value="SIMILAR TO NOVEL PROTEIN"/>
    <property type="match status" value="1"/>
</dbReference>
<dbReference type="InterPro" id="IPR040807">
    <property type="entry name" value="DUF5522"/>
</dbReference>
<evidence type="ECO:0000313" key="1">
    <source>
        <dbReference type="EMBL" id="JAS68073.1"/>
    </source>
</evidence>
<dbReference type="Pfam" id="PF17653">
    <property type="entry name" value="DUF5522"/>
    <property type="match status" value="1"/>
</dbReference>